<comment type="caution">
    <text evidence="1">The sequence shown here is derived from an EMBL/GenBank/DDBJ whole genome shotgun (WGS) entry which is preliminary data.</text>
</comment>
<proteinExistence type="predicted"/>
<dbReference type="EMBL" id="JAAWWP010000003">
    <property type="protein sequence ID" value="NKI40953.1"/>
    <property type="molecule type" value="Genomic_DNA"/>
</dbReference>
<dbReference type="RefSeq" id="WP_168536838.1">
    <property type="nucleotide sequence ID" value="NZ_JAAWWP010000003.1"/>
</dbReference>
<accession>A0ABX1GYX0</accession>
<name>A0ABX1GYX0_9ACTN</name>
<organism evidence="1 2">
    <name type="scientific">Streptomyces physcomitrii</name>
    <dbReference type="NCBI Taxonomy" id="2724184"/>
    <lineage>
        <taxon>Bacteria</taxon>
        <taxon>Bacillati</taxon>
        <taxon>Actinomycetota</taxon>
        <taxon>Actinomycetes</taxon>
        <taxon>Kitasatosporales</taxon>
        <taxon>Streptomycetaceae</taxon>
        <taxon>Streptomyces</taxon>
    </lineage>
</organism>
<protein>
    <submittedName>
        <fullName evidence="1">Uncharacterized protein</fullName>
    </submittedName>
</protein>
<evidence type="ECO:0000313" key="2">
    <source>
        <dbReference type="Proteomes" id="UP000772196"/>
    </source>
</evidence>
<evidence type="ECO:0000313" key="1">
    <source>
        <dbReference type="EMBL" id="NKI40953.1"/>
    </source>
</evidence>
<dbReference type="Proteomes" id="UP000772196">
    <property type="component" value="Unassembled WGS sequence"/>
</dbReference>
<sequence length="190" mass="20151">MSGFVAVHLLGEGVPDGRVRALVREAEAHGLRALGARVDGFGLVATLTRPGPTRSEPWERALPESDAPLDIHLSVTAPGPHARVDLDGLAQADVLALLEVNSIDQARSSAGRLLRDHPGCLLATAPARHGWAVAVRNTGRGRGGLSLHELRLDGGSFTSATARLLLPSCLHGWLTTGRRLQGRERVTLLE</sequence>
<reference evidence="1 2" key="1">
    <citation type="submission" date="2020-04" db="EMBL/GenBank/DDBJ databases">
        <title>Phylogenetic Diversity and Antibacterial Activity against Ralstonia solanacearum of Endophytic Actinomycete Isolated from Moss.</title>
        <authorList>
            <person name="Zhuang X."/>
        </authorList>
    </citation>
    <scope>NUCLEOTIDE SEQUENCE [LARGE SCALE GENOMIC DNA]</scope>
    <source>
        <strain evidence="1 2">LD120</strain>
    </source>
</reference>
<keyword evidence="2" id="KW-1185">Reference proteome</keyword>
<gene>
    <name evidence="1" type="ORF">HFV08_06835</name>
</gene>